<evidence type="ECO:0000256" key="6">
    <source>
        <dbReference type="SAM" id="Phobius"/>
    </source>
</evidence>
<feature type="transmembrane region" description="Helical" evidence="6">
    <location>
        <begin position="279"/>
        <end position="300"/>
    </location>
</feature>
<dbReference type="SUPFAM" id="SSF103473">
    <property type="entry name" value="MFS general substrate transporter"/>
    <property type="match status" value="1"/>
</dbReference>
<feature type="transmembrane region" description="Helical" evidence="6">
    <location>
        <begin position="166"/>
        <end position="184"/>
    </location>
</feature>
<dbReference type="Proteomes" id="UP000581769">
    <property type="component" value="Unassembled WGS sequence"/>
</dbReference>
<evidence type="ECO:0000313" key="7">
    <source>
        <dbReference type="EMBL" id="MBB4683630.1"/>
    </source>
</evidence>
<sequence length="371" mass="38464">MRRLLAIPAFSRLWVAAFFGETAEWMLQVALPVYLFTSTGSAVTTALSIVLGLLPAVLLSPLAGVAADRWDRRLLLAVVCLGQVVTVLPLLARGLPVAGIYLVMAVQAGLASVFEPARNALVPELVGVEDVTTANGLMSVNGNVARLAGGWAGGVLLDRGGLAEVVLGYLAALAVSGALLAVPFHGRPSRAPRAPAAGRRTEWLAGFRELRRQQLRVPSISTLLTSVAQGMFLVLFVMFVLDVLAGSEADAGLLRGVQAIGGLVAGFAVAAVARRIAPVALQGWGLLTMGVLSAVIWNLPVVTTTLGVYAGLFMVAGALVAVTGLDVLLNVQAAAHAAAGLLLLGWFRRSSATEVVTVEQCRLSSPPPTST</sequence>
<dbReference type="GO" id="GO:0005886">
    <property type="term" value="C:plasma membrane"/>
    <property type="evidence" value="ECO:0007669"/>
    <property type="project" value="UniProtKB-SubCell"/>
</dbReference>
<dbReference type="Pfam" id="PF07690">
    <property type="entry name" value="MFS_1"/>
    <property type="match status" value="1"/>
</dbReference>
<dbReference type="PANTHER" id="PTHR23513">
    <property type="entry name" value="INTEGRAL MEMBRANE EFFLUX PROTEIN-RELATED"/>
    <property type="match status" value="1"/>
</dbReference>
<feature type="transmembrane region" description="Helical" evidence="6">
    <location>
        <begin position="44"/>
        <end position="67"/>
    </location>
</feature>
<feature type="transmembrane region" description="Helical" evidence="6">
    <location>
        <begin position="253"/>
        <end position="272"/>
    </location>
</feature>
<keyword evidence="3 6" id="KW-0812">Transmembrane</keyword>
<evidence type="ECO:0000256" key="5">
    <source>
        <dbReference type="ARBA" id="ARBA00023136"/>
    </source>
</evidence>
<evidence type="ECO:0000256" key="4">
    <source>
        <dbReference type="ARBA" id="ARBA00022989"/>
    </source>
</evidence>
<keyword evidence="5 6" id="KW-0472">Membrane</keyword>
<evidence type="ECO:0000256" key="3">
    <source>
        <dbReference type="ARBA" id="ARBA00022692"/>
    </source>
</evidence>
<name>A0A840INV7_9PSEU</name>
<dbReference type="CDD" id="cd06173">
    <property type="entry name" value="MFS_MefA_like"/>
    <property type="match status" value="1"/>
</dbReference>
<feature type="transmembrane region" description="Helical" evidence="6">
    <location>
        <begin position="74"/>
        <end position="92"/>
    </location>
</feature>
<protein>
    <submittedName>
        <fullName evidence="7">MFS family permease</fullName>
    </submittedName>
</protein>
<feature type="transmembrane region" description="Helical" evidence="6">
    <location>
        <begin position="220"/>
        <end position="241"/>
    </location>
</feature>
<dbReference type="InterPro" id="IPR036259">
    <property type="entry name" value="MFS_trans_sf"/>
</dbReference>
<keyword evidence="4 6" id="KW-1133">Transmembrane helix</keyword>
<organism evidence="7 8">
    <name type="scientific">Amycolatopsis jiangsuensis</name>
    <dbReference type="NCBI Taxonomy" id="1181879"/>
    <lineage>
        <taxon>Bacteria</taxon>
        <taxon>Bacillati</taxon>
        <taxon>Actinomycetota</taxon>
        <taxon>Actinomycetes</taxon>
        <taxon>Pseudonocardiales</taxon>
        <taxon>Pseudonocardiaceae</taxon>
        <taxon>Amycolatopsis</taxon>
    </lineage>
</organism>
<evidence type="ECO:0000313" key="8">
    <source>
        <dbReference type="Proteomes" id="UP000581769"/>
    </source>
</evidence>
<dbReference type="RefSeq" id="WP_184778240.1">
    <property type="nucleotide sequence ID" value="NZ_JACHMG010000001.1"/>
</dbReference>
<keyword evidence="8" id="KW-1185">Reference proteome</keyword>
<dbReference type="EMBL" id="JACHMG010000001">
    <property type="protein sequence ID" value="MBB4683630.1"/>
    <property type="molecule type" value="Genomic_DNA"/>
</dbReference>
<proteinExistence type="predicted"/>
<feature type="transmembrane region" description="Helical" evidence="6">
    <location>
        <begin position="306"/>
        <end position="329"/>
    </location>
</feature>
<dbReference type="PANTHER" id="PTHR23513:SF6">
    <property type="entry name" value="MAJOR FACILITATOR SUPERFAMILY ASSOCIATED DOMAIN-CONTAINING PROTEIN"/>
    <property type="match status" value="1"/>
</dbReference>
<dbReference type="GO" id="GO:0022857">
    <property type="term" value="F:transmembrane transporter activity"/>
    <property type="evidence" value="ECO:0007669"/>
    <property type="project" value="InterPro"/>
</dbReference>
<dbReference type="InterPro" id="IPR011701">
    <property type="entry name" value="MFS"/>
</dbReference>
<comment type="subcellular location">
    <subcellularLocation>
        <location evidence="1">Cell membrane</location>
        <topology evidence="1">Multi-pass membrane protein</topology>
    </subcellularLocation>
</comment>
<dbReference type="AlphaFoldDB" id="A0A840INV7"/>
<accession>A0A840INV7</accession>
<keyword evidence="2" id="KW-1003">Cell membrane</keyword>
<dbReference type="Gene3D" id="1.20.1250.20">
    <property type="entry name" value="MFS general substrate transporter like domains"/>
    <property type="match status" value="1"/>
</dbReference>
<evidence type="ECO:0000256" key="1">
    <source>
        <dbReference type="ARBA" id="ARBA00004651"/>
    </source>
</evidence>
<comment type="caution">
    <text evidence="7">The sequence shown here is derived from an EMBL/GenBank/DDBJ whole genome shotgun (WGS) entry which is preliminary data.</text>
</comment>
<gene>
    <name evidence="7" type="ORF">BJY18_001115</name>
</gene>
<reference evidence="7 8" key="1">
    <citation type="submission" date="2020-08" db="EMBL/GenBank/DDBJ databases">
        <title>Sequencing the genomes of 1000 actinobacteria strains.</title>
        <authorList>
            <person name="Klenk H.-P."/>
        </authorList>
    </citation>
    <scope>NUCLEOTIDE SEQUENCE [LARGE SCALE GENOMIC DNA]</scope>
    <source>
        <strain evidence="7 8">DSM 45859</strain>
    </source>
</reference>
<evidence type="ECO:0000256" key="2">
    <source>
        <dbReference type="ARBA" id="ARBA00022475"/>
    </source>
</evidence>